<sequence length="221" mass="24494">MIARLIGRFNDENLRLKEAIEGENTREISELDDKISRLVDEIFSYSAARRSDINRQISFFSRMIELHQDDPGGSGRYSAMQVRLFNRYLSRASNAGHAVLRDTHDGNDLSLQELLLSSLSEQIAVIGHDNTLIYCNDAFARFHGAAAGALIGVHSAELVGEECFIRALEPALQACLSGKRTRYEFSCSGCDSWREGLRYRLTALRGPDGNVAGAILMDGGH</sequence>
<organism evidence="2 3">
    <name type="scientific">Pseudohoeflea coraliihabitans</name>
    <dbReference type="NCBI Taxonomy" id="2860393"/>
    <lineage>
        <taxon>Bacteria</taxon>
        <taxon>Pseudomonadati</taxon>
        <taxon>Pseudomonadota</taxon>
        <taxon>Alphaproteobacteria</taxon>
        <taxon>Hyphomicrobiales</taxon>
        <taxon>Rhizobiaceae</taxon>
        <taxon>Pseudohoeflea</taxon>
    </lineage>
</organism>
<protein>
    <submittedName>
        <fullName evidence="2">PAS domain-containing protein</fullName>
    </submittedName>
</protein>
<dbReference type="Proteomes" id="UP001430804">
    <property type="component" value="Unassembled WGS sequence"/>
</dbReference>
<evidence type="ECO:0000313" key="3">
    <source>
        <dbReference type="Proteomes" id="UP001430804"/>
    </source>
</evidence>
<keyword evidence="3" id="KW-1185">Reference proteome</keyword>
<dbReference type="Pfam" id="PF08448">
    <property type="entry name" value="PAS_4"/>
    <property type="match status" value="1"/>
</dbReference>
<proteinExistence type="predicted"/>
<evidence type="ECO:0000313" key="2">
    <source>
        <dbReference type="EMBL" id="MBW3095729.1"/>
    </source>
</evidence>
<comment type="caution">
    <text evidence="2">The sequence shown here is derived from an EMBL/GenBank/DDBJ whole genome shotgun (WGS) entry which is preliminary data.</text>
</comment>
<reference evidence="2" key="1">
    <citation type="submission" date="2021-07" db="EMBL/GenBank/DDBJ databases">
        <title>Pseudohoeflea marina sp. nov. a polyhydroxyalcanoate-producing bacterium.</title>
        <authorList>
            <person name="Zheng W."/>
            <person name="Yu S."/>
            <person name="Huang Y."/>
        </authorList>
    </citation>
    <scope>NUCLEOTIDE SEQUENCE</scope>
    <source>
        <strain evidence="2">DP4N28-3</strain>
    </source>
</reference>
<dbReference type="EMBL" id="JAHWQX010000001">
    <property type="protein sequence ID" value="MBW3095729.1"/>
    <property type="molecule type" value="Genomic_DNA"/>
</dbReference>
<name>A0ABS6WKV0_9HYPH</name>
<accession>A0ABS6WKV0</accession>
<gene>
    <name evidence="2" type="ORF">KY465_00390</name>
</gene>
<evidence type="ECO:0000259" key="1">
    <source>
        <dbReference type="Pfam" id="PF08448"/>
    </source>
</evidence>
<feature type="domain" description="PAS fold-4" evidence="1">
    <location>
        <begin position="116"/>
        <end position="216"/>
    </location>
</feature>
<dbReference type="RefSeq" id="WP_219157203.1">
    <property type="nucleotide sequence ID" value="NZ_JAHWQX010000001.1"/>
</dbReference>
<dbReference type="InterPro" id="IPR013656">
    <property type="entry name" value="PAS_4"/>
</dbReference>